<name>A0ABW7BYK4_9ACTN</name>
<feature type="transmembrane region" description="Helical" evidence="8">
    <location>
        <begin position="71"/>
        <end position="91"/>
    </location>
</feature>
<evidence type="ECO:0000256" key="7">
    <source>
        <dbReference type="SAM" id="MobiDB-lite"/>
    </source>
</evidence>
<feature type="transmembrane region" description="Helical" evidence="8">
    <location>
        <begin position="251"/>
        <end position="274"/>
    </location>
</feature>
<keyword evidence="2" id="KW-0813">Transport</keyword>
<reference evidence="9 10" key="1">
    <citation type="submission" date="2024-10" db="EMBL/GenBank/DDBJ databases">
        <title>The Natural Products Discovery Center: Release of the First 8490 Sequenced Strains for Exploring Actinobacteria Biosynthetic Diversity.</title>
        <authorList>
            <person name="Kalkreuter E."/>
            <person name="Kautsar S.A."/>
            <person name="Yang D."/>
            <person name="Bader C.D."/>
            <person name="Teijaro C.N."/>
            <person name="Fluegel L."/>
            <person name="Davis C.M."/>
            <person name="Simpson J.R."/>
            <person name="Lauterbach L."/>
            <person name="Steele A.D."/>
            <person name="Gui C."/>
            <person name="Meng S."/>
            <person name="Li G."/>
            <person name="Viehrig K."/>
            <person name="Ye F."/>
            <person name="Su P."/>
            <person name="Kiefer A.F."/>
            <person name="Nichols A."/>
            <person name="Cepeda A.J."/>
            <person name="Yan W."/>
            <person name="Fan B."/>
            <person name="Jiang Y."/>
            <person name="Adhikari A."/>
            <person name="Zheng C.-J."/>
            <person name="Schuster L."/>
            <person name="Cowan T.M."/>
            <person name="Smanski M.J."/>
            <person name="Chevrette M.G."/>
            <person name="De Carvalho L.P.S."/>
            <person name="Shen B."/>
        </authorList>
    </citation>
    <scope>NUCLEOTIDE SEQUENCE [LARGE SCALE GENOMIC DNA]</scope>
    <source>
        <strain evidence="9 10">NPDC048229</strain>
    </source>
</reference>
<evidence type="ECO:0000256" key="3">
    <source>
        <dbReference type="ARBA" id="ARBA00022475"/>
    </source>
</evidence>
<feature type="transmembrane region" description="Helical" evidence="8">
    <location>
        <begin position="180"/>
        <end position="204"/>
    </location>
</feature>
<dbReference type="CDD" id="cd06173">
    <property type="entry name" value="MFS_MefA_like"/>
    <property type="match status" value="1"/>
</dbReference>
<dbReference type="RefSeq" id="WP_392883289.1">
    <property type="nucleotide sequence ID" value="NZ_JBICZW010000012.1"/>
</dbReference>
<evidence type="ECO:0000256" key="4">
    <source>
        <dbReference type="ARBA" id="ARBA00022692"/>
    </source>
</evidence>
<evidence type="ECO:0000313" key="9">
    <source>
        <dbReference type="EMBL" id="MFG3191334.1"/>
    </source>
</evidence>
<organism evidence="9 10">
    <name type="scientific">Streptomyces omiyaensis</name>
    <dbReference type="NCBI Taxonomy" id="68247"/>
    <lineage>
        <taxon>Bacteria</taxon>
        <taxon>Bacillati</taxon>
        <taxon>Actinomycetota</taxon>
        <taxon>Actinomycetes</taxon>
        <taxon>Kitasatosporales</taxon>
        <taxon>Streptomycetaceae</taxon>
        <taxon>Streptomyces</taxon>
    </lineage>
</organism>
<keyword evidence="10" id="KW-1185">Reference proteome</keyword>
<feature type="transmembrane region" description="Helical" evidence="8">
    <location>
        <begin position="406"/>
        <end position="426"/>
    </location>
</feature>
<feature type="transmembrane region" description="Helical" evidence="8">
    <location>
        <begin position="371"/>
        <end position="394"/>
    </location>
</feature>
<keyword evidence="4 8" id="KW-0812">Transmembrane</keyword>
<evidence type="ECO:0000256" key="6">
    <source>
        <dbReference type="ARBA" id="ARBA00023136"/>
    </source>
</evidence>
<dbReference type="SUPFAM" id="SSF103473">
    <property type="entry name" value="MFS general substrate transporter"/>
    <property type="match status" value="1"/>
</dbReference>
<feature type="compositionally biased region" description="Basic and acidic residues" evidence="7">
    <location>
        <begin position="1"/>
        <end position="10"/>
    </location>
</feature>
<feature type="transmembrane region" description="Helical" evidence="8">
    <location>
        <begin position="341"/>
        <end position="359"/>
    </location>
</feature>
<dbReference type="Pfam" id="PF07690">
    <property type="entry name" value="MFS_1"/>
    <property type="match status" value="1"/>
</dbReference>
<dbReference type="PANTHER" id="PTHR23513">
    <property type="entry name" value="INTEGRAL MEMBRANE EFFLUX PROTEIN-RELATED"/>
    <property type="match status" value="1"/>
</dbReference>
<keyword evidence="6 8" id="KW-0472">Membrane</keyword>
<dbReference type="EMBL" id="JBICZW010000012">
    <property type="protein sequence ID" value="MFG3191334.1"/>
    <property type="molecule type" value="Genomic_DNA"/>
</dbReference>
<gene>
    <name evidence="9" type="ORF">ACGFYS_20620</name>
</gene>
<evidence type="ECO:0000256" key="2">
    <source>
        <dbReference type="ARBA" id="ARBA00022448"/>
    </source>
</evidence>
<feature type="region of interest" description="Disordered" evidence="7">
    <location>
        <begin position="1"/>
        <end position="25"/>
    </location>
</feature>
<keyword evidence="3" id="KW-1003">Cell membrane</keyword>
<feature type="transmembrane region" description="Helical" evidence="8">
    <location>
        <begin position="97"/>
        <end position="119"/>
    </location>
</feature>
<protein>
    <submittedName>
        <fullName evidence="9">MFS transporter</fullName>
    </submittedName>
</protein>
<keyword evidence="5 8" id="KW-1133">Transmembrane helix</keyword>
<dbReference type="InterPro" id="IPR036259">
    <property type="entry name" value="MFS_trans_sf"/>
</dbReference>
<evidence type="ECO:0000256" key="8">
    <source>
        <dbReference type="SAM" id="Phobius"/>
    </source>
</evidence>
<comment type="caution">
    <text evidence="9">The sequence shown here is derived from an EMBL/GenBank/DDBJ whole genome shotgun (WGS) entry which is preliminary data.</text>
</comment>
<evidence type="ECO:0000256" key="1">
    <source>
        <dbReference type="ARBA" id="ARBA00004429"/>
    </source>
</evidence>
<dbReference type="Gene3D" id="1.20.1250.20">
    <property type="entry name" value="MFS general substrate transporter like domains"/>
    <property type="match status" value="1"/>
</dbReference>
<comment type="subcellular location">
    <subcellularLocation>
        <location evidence="1">Cell inner membrane</location>
        <topology evidence="1">Multi-pass membrane protein</topology>
    </subcellularLocation>
</comment>
<sequence length="451" mass="47403">MSHEASRRTADAPAGGGDGTPPEAPHAYMPGPQVARFVAGRGLAALGDQFLLFAIPLLTYKLTGSASQTGLIFLVEWLPRVLFLPVAGVFADRIRSYVLYIGSDFIRSALGLTAFALMFLVPDGQFLTLCVLAAGMSVAGAQSYIALEATLPRFVPMDQMVRAQSIIQGTEQTSEVIGPVLAALLTSALPTTSLLAVIGVVYALTTLNTLSLRCWLRTEKLSVAAGERTTVRSVVAGIAEGVTTLRKLPAVLGLVGLTMTVNLMVGVGMATSAATTVGVFRQPDTLYGALSTAAGIVGVLTLFVVPWLTKLMNPFAALMTSYSLICLGGVGVGLAETFTQYAVGYAVLLGTVGFFNVVIRTERVRRVPREHFAKTIAIIILLHQLSLPAAGLLVALFTQSFSPQSIVLGSVIGSACAVVLLIPLLARLRTHHAHPDPAPSHGQNDPARDGD</sequence>
<proteinExistence type="predicted"/>
<feature type="transmembrane region" description="Helical" evidence="8">
    <location>
        <begin position="38"/>
        <end position="59"/>
    </location>
</feature>
<dbReference type="PANTHER" id="PTHR23513:SF9">
    <property type="entry name" value="ENTEROBACTIN EXPORTER ENTS"/>
    <property type="match status" value="1"/>
</dbReference>
<dbReference type="InterPro" id="IPR011701">
    <property type="entry name" value="MFS"/>
</dbReference>
<evidence type="ECO:0000256" key="5">
    <source>
        <dbReference type="ARBA" id="ARBA00022989"/>
    </source>
</evidence>
<accession>A0ABW7BYK4</accession>
<feature type="transmembrane region" description="Helical" evidence="8">
    <location>
        <begin position="315"/>
        <end position="335"/>
    </location>
</feature>
<feature type="transmembrane region" description="Helical" evidence="8">
    <location>
        <begin position="286"/>
        <end position="308"/>
    </location>
</feature>
<dbReference type="Proteomes" id="UP001604282">
    <property type="component" value="Unassembled WGS sequence"/>
</dbReference>
<evidence type="ECO:0000313" key="10">
    <source>
        <dbReference type="Proteomes" id="UP001604282"/>
    </source>
</evidence>